<evidence type="ECO:0000313" key="12">
    <source>
        <dbReference type="Proteomes" id="UP000655588"/>
    </source>
</evidence>
<feature type="domain" description="Membrane insertase YidC/Oxa/ALB C-terminal" evidence="10">
    <location>
        <begin position="177"/>
        <end position="364"/>
    </location>
</feature>
<evidence type="ECO:0000256" key="8">
    <source>
        <dbReference type="ARBA" id="ARBA00023136"/>
    </source>
</evidence>
<name>A0A833RY40_9HYME</name>
<dbReference type="PANTHER" id="PTHR12428:SF66">
    <property type="entry name" value="MITOCHONDRIAL INNER MEMBRANE PROTEIN OXA1L"/>
    <property type="match status" value="1"/>
</dbReference>
<evidence type="ECO:0000256" key="9">
    <source>
        <dbReference type="RuleBase" id="RU003945"/>
    </source>
</evidence>
<evidence type="ECO:0000256" key="6">
    <source>
        <dbReference type="ARBA" id="ARBA00022989"/>
    </source>
</evidence>
<comment type="subcellular location">
    <subcellularLocation>
        <location evidence="9">Membrane</location>
        <topology evidence="9">Multi-pass membrane protein</topology>
    </subcellularLocation>
    <subcellularLocation>
        <location evidence="1">Mitochondrion inner membrane</location>
        <topology evidence="1">Multi-pass membrane protein</topology>
    </subcellularLocation>
</comment>
<dbReference type="InterPro" id="IPR028055">
    <property type="entry name" value="YidC/Oxa/ALB_C"/>
</dbReference>
<dbReference type="AlphaFoldDB" id="A0A833RY40"/>
<reference evidence="11" key="1">
    <citation type="submission" date="2019-11" db="EMBL/GenBank/DDBJ databases">
        <title>The nuclear and mitochondrial genomes of Frieseomelitta varia - a highly eusocial stingless bee (Meliponini) with a permanently sterile worker caste.</title>
        <authorList>
            <person name="Freitas F.C.P."/>
            <person name="Lourenco A.P."/>
            <person name="Nunes F.M.F."/>
            <person name="Paschoal A.R."/>
            <person name="Abreu F.C.P."/>
            <person name="Barbin F.O."/>
            <person name="Bataglia L."/>
            <person name="Cardoso-Junior C.A.M."/>
            <person name="Cervoni M.S."/>
            <person name="Silva S.R."/>
            <person name="Dalarmi F."/>
            <person name="Del Lama M.A."/>
            <person name="Depintor T.S."/>
            <person name="Ferreira K.M."/>
            <person name="Goria P.S."/>
            <person name="Jaskot M.C."/>
            <person name="Lago D.C."/>
            <person name="Luna-Lucena D."/>
            <person name="Moda L.M."/>
            <person name="Nascimento L."/>
            <person name="Pedrino M."/>
            <person name="Rabico F.O."/>
            <person name="Sanches F.C."/>
            <person name="Santos D.E."/>
            <person name="Santos C.G."/>
            <person name="Vieira J."/>
            <person name="Lopes T.F."/>
            <person name="Barchuk A.R."/>
            <person name="Hartfelder K."/>
            <person name="Simoes Z.L.P."/>
            <person name="Bitondi M.M.G."/>
            <person name="Pinheiro D.G."/>
        </authorList>
    </citation>
    <scope>NUCLEOTIDE SEQUENCE</scope>
    <source>
        <strain evidence="11">USP_RPSP 00005682</strain>
        <tissue evidence="11">Whole individual</tissue>
    </source>
</reference>
<evidence type="ECO:0000256" key="3">
    <source>
        <dbReference type="ARBA" id="ARBA00022692"/>
    </source>
</evidence>
<evidence type="ECO:0000256" key="5">
    <source>
        <dbReference type="ARBA" id="ARBA00022946"/>
    </source>
</evidence>
<dbReference type="GO" id="GO:0032979">
    <property type="term" value="P:protein insertion into mitochondrial inner membrane from matrix"/>
    <property type="evidence" value="ECO:0007669"/>
    <property type="project" value="TreeGrafter"/>
</dbReference>
<dbReference type="CDD" id="cd20069">
    <property type="entry name" value="5TM_Oxa1-like"/>
    <property type="match status" value="1"/>
</dbReference>
<evidence type="ECO:0000259" key="10">
    <source>
        <dbReference type="Pfam" id="PF02096"/>
    </source>
</evidence>
<keyword evidence="5" id="KW-0809">Transit peptide</keyword>
<dbReference type="EMBL" id="WNWW01000825">
    <property type="protein sequence ID" value="KAF3421715.1"/>
    <property type="molecule type" value="Genomic_DNA"/>
</dbReference>
<keyword evidence="6" id="KW-1133">Transmembrane helix</keyword>
<keyword evidence="4" id="KW-0999">Mitochondrion inner membrane</keyword>
<keyword evidence="7" id="KW-0496">Mitochondrion</keyword>
<keyword evidence="8" id="KW-0472">Membrane</keyword>
<keyword evidence="3 9" id="KW-0812">Transmembrane</keyword>
<evidence type="ECO:0000256" key="7">
    <source>
        <dbReference type="ARBA" id="ARBA00023128"/>
    </source>
</evidence>
<sequence length="456" mass="51605">MLLRFCVRASKKLLNTTTVFQRLYYIIVYYFNDENMNKTAKCHLSGFAYNITNSPLRRDCILNVHKLSKVQKIYLIRYESTVNTTVKETVPNIPPGSSESQAQITDIGNATVQKDLLSEIPDPPVPQIPLHEEITKIINLHPNGEPTFESLGLGGFGPFGIFQSFYELLHINCHLSWWATIILTSVILKLATFPCSIYAQRNSVNMQRVLPQMVKLQQNMTDARRCGNTHEAAAYAYELQELLKTNNVKVLPVANIVKISAHLPFFFALRDMVTKVESLKEGGLWWFTDLTVPDPYYLLPLASTLTLYAVTTYTLKSAGNMHPLARQLFKAMPVISFVIAMRFPGAILCHWAVSNVITLAENEILKTKKVKTYFNIPHIVAVPESQIVTRHQKKGFNEAFSEAWTNMKISNKLAAHTHADQKQFNDAARGPLQKTYKYNPVQTLSKSTTSMSAMKK</sequence>
<comment type="similarity">
    <text evidence="2 9">Belongs to the OXA1/ALB3/YidC family.</text>
</comment>
<dbReference type="Pfam" id="PF02096">
    <property type="entry name" value="60KD_IMP"/>
    <property type="match status" value="1"/>
</dbReference>
<accession>A0A833RY40</accession>
<dbReference type="Proteomes" id="UP000655588">
    <property type="component" value="Unassembled WGS sequence"/>
</dbReference>
<proteinExistence type="inferred from homology"/>
<protein>
    <recommendedName>
        <fullName evidence="10">Membrane insertase YidC/Oxa/ALB C-terminal domain-containing protein</fullName>
    </recommendedName>
</protein>
<evidence type="ECO:0000256" key="1">
    <source>
        <dbReference type="ARBA" id="ARBA00004448"/>
    </source>
</evidence>
<evidence type="ECO:0000313" key="11">
    <source>
        <dbReference type="EMBL" id="KAF3421715.1"/>
    </source>
</evidence>
<comment type="caution">
    <text evidence="11">The sequence shown here is derived from an EMBL/GenBank/DDBJ whole genome shotgun (WGS) entry which is preliminary data.</text>
</comment>
<evidence type="ECO:0000256" key="2">
    <source>
        <dbReference type="ARBA" id="ARBA00009877"/>
    </source>
</evidence>
<gene>
    <name evidence="11" type="ORF">E2986_00977</name>
</gene>
<dbReference type="GO" id="GO:0005743">
    <property type="term" value="C:mitochondrial inner membrane"/>
    <property type="evidence" value="ECO:0007669"/>
    <property type="project" value="UniProtKB-SubCell"/>
</dbReference>
<dbReference type="PANTHER" id="PTHR12428">
    <property type="entry name" value="OXA1"/>
    <property type="match status" value="1"/>
</dbReference>
<dbReference type="GO" id="GO:0032977">
    <property type="term" value="F:membrane insertase activity"/>
    <property type="evidence" value="ECO:0007669"/>
    <property type="project" value="InterPro"/>
</dbReference>
<keyword evidence="12" id="KW-1185">Reference proteome</keyword>
<organism evidence="11 12">
    <name type="scientific">Frieseomelitta varia</name>
    <dbReference type="NCBI Taxonomy" id="561572"/>
    <lineage>
        <taxon>Eukaryota</taxon>
        <taxon>Metazoa</taxon>
        <taxon>Ecdysozoa</taxon>
        <taxon>Arthropoda</taxon>
        <taxon>Hexapoda</taxon>
        <taxon>Insecta</taxon>
        <taxon>Pterygota</taxon>
        <taxon>Neoptera</taxon>
        <taxon>Endopterygota</taxon>
        <taxon>Hymenoptera</taxon>
        <taxon>Apocrita</taxon>
        <taxon>Aculeata</taxon>
        <taxon>Apoidea</taxon>
        <taxon>Anthophila</taxon>
        <taxon>Apidae</taxon>
        <taxon>Frieseomelitta</taxon>
    </lineage>
</organism>
<evidence type="ECO:0000256" key="4">
    <source>
        <dbReference type="ARBA" id="ARBA00022792"/>
    </source>
</evidence>
<dbReference type="InterPro" id="IPR001708">
    <property type="entry name" value="YidC/ALB3/OXA1/COX18"/>
</dbReference>